<protein>
    <submittedName>
        <fullName evidence="2">Uncharacterized protein</fullName>
    </submittedName>
</protein>
<accession>A0ABQ7CWX3</accession>
<keyword evidence="3" id="KW-1185">Reference proteome</keyword>
<sequence length="209" mass="24021">MYEKRTKRKIDIGGSSTAPPPQPVRDQDPWPREREDEPIPLFDHFDDPCKAAKNSECRNRAITYSWVDYDSIFFNQRLKQAQKFYVCAPSIDEEVLTLIDGDALLLIDNEVCMSIDIRDRRRDETWILRPRARGLCYGNLTEDARFWDRRSVLAHGRGDHGAGRRVVLAHGRGDLGVGRPHPWARIDRELVFRELSGIDSAVTGFDPNS</sequence>
<reference evidence="2 3" key="1">
    <citation type="journal article" date="2020" name="BMC Genomics">
        <title>Intraspecific diversification of the crop wild relative Brassica cretica Lam. using demographic model selection.</title>
        <authorList>
            <person name="Kioukis A."/>
            <person name="Michalopoulou V.A."/>
            <person name="Briers L."/>
            <person name="Pirintsos S."/>
            <person name="Studholme D.J."/>
            <person name="Pavlidis P."/>
            <person name="Sarris P.F."/>
        </authorList>
    </citation>
    <scope>NUCLEOTIDE SEQUENCE [LARGE SCALE GENOMIC DNA]</scope>
    <source>
        <strain evidence="3">cv. PFS-1207/04</strain>
    </source>
</reference>
<organism evidence="2 3">
    <name type="scientific">Brassica cretica</name>
    <name type="common">Mustard</name>
    <dbReference type="NCBI Taxonomy" id="69181"/>
    <lineage>
        <taxon>Eukaryota</taxon>
        <taxon>Viridiplantae</taxon>
        <taxon>Streptophyta</taxon>
        <taxon>Embryophyta</taxon>
        <taxon>Tracheophyta</taxon>
        <taxon>Spermatophyta</taxon>
        <taxon>Magnoliopsida</taxon>
        <taxon>eudicotyledons</taxon>
        <taxon>Gunneridae</taxon>
        <taxon>Pentapetalae</taxon>
        <taxon>rosids</taxon>
        <taxon>malvids</taxon>
        <taxon>Brassicales</taxon>
        <taxon>Brassicaceae</taxon>
        <taxon>Brassiceae</taxon>
        <taxon>Brassica</taxon>
    </lineage>
</organism>
<evidence type="ECO:0000313" key="2">
    <source>
        <dbReference type="EMBL" id="KAF3563934.1"/>
    </source>
</evidence>
<feature type="compositionally biased region" description="Basic and acidic residues" evidence="1">
    <location>
        <begin position="25"/>
        <end position="37"/>
    </location>
</feature>
<proteinExistence type="predicted"/>
<dbReference type="EMBL" id="QGKV02000759">
    <property type="protein sequence ID" value="KAF3563934.1"/>
    <property type="molecule type" value="Genomic_DNA"/>
</dbReference>
<dbReference type="Proteomes" id="UP000266723">
    <property type="component" value="Unassembled WGS sequence"/>
</dbReference>
<name>A0ABQ7CWX3_BRACR</name>
<evidence type="ECO:0000256" key="1">
    <source>
        <dbReference type="SAM" id="MobiDB-lite"/>
    </source>
</evidence>
<comment type="caution">
    <text evidence="2">The sequence shown here is derived from an EMBL/GenBank/DDBJ whole genome shotgun (WGS) entry which is preliminary data.</text>
</comment>
<feature type="region of interest" description="Disordered" evidence="1">
    <location>
        <begin position="1"/>
        <end position="37"/>
    </location>
</feature>
<evidence type="ECO:0000313" key="3">
    <source>
        <dbReference type="Proteomes" id="UP000266723"/>
    </source>
</evidence>
<gene>
    <name evidence="2" type="ORF">DY000_02015122</name>
</gene>